<reference evidence="2" key="1">
    <citation type="submission" date="2020-05" db="EMBL/GenBank/DDBJ databases">
        <title>WGS assembly of Panicum virgatum.</title>
        <authorList>
            <person name="Lovell J.T."/>
            <person name="Jenkins J."/>
            <person name="Shu S."/>
            <person name="Juenger T.E."/>
            <person name="Schmutz J."/>
        </authorList>
    </citation>
    <scope>NUCLEOTIDE SEQUENCE</scope>
    <source>
        <strain evidence="2">AP13</strain>
    </source>
</reference>
<feature type="compositionally biased region" description="Low complexity" evidence="1">
    <location>
        <begin position="41"/>
        <end position="50"/>
    </location>
</feature>
<evidence type="ECO:0000256" key="1">
    <source>
        <dbReference type="SAM" id="MobiDB-lite"/>
    </source>
</evidence>
<organism evidence="2 3">
    <name type="scientific">Panicum virgatum</name>
    <name type="common">Blackwell switchgrass</name>
    <dbReference type="NCBI Taxonomy" id="38727"/>
    <lineage>
        <taxon>Eukaryota</taxon>
        <taxon>Viridiplantae</taxon>
        <taxon>Streptophyta</taxon>
        <taxon>Embryophyta</taxon>
        <taxon>Tracheophyta</taxon>
        <taxon>Spermatophyta</taxon>
        <taxon>Magnoliopsida</taxon>
        <taxon>Liliopsida</taxon>
        <taxon>Poales</taxon>
        <taxon>Poaceae</taxon>
        <taxon>PACMAD clade</taxon>
        <taxon>Panicoideae</taxon>
        <taxon>Panicodae</taxon>
        <taxon>Paniceae</taxon>
        <taxon>Panicinae</taxon>
        <taxon>Panicum</taxon>
        <taxon>Panicum sect. Hiantes</taxon>
    </lineage>
</organism>
<comment type="caution">
    <text evidence="2">The sequence shown here is derived from an EMBL/GenBank/DDBJ whole genome shotgun (WGS) entry which is preliminary data.</text>
</comment>
<keyword evidence="3" id="KW-1185">Reference proteome</keyword>
<evidence type="ECO:0000313" key="2">
    <source>
        <dbReference type="EMBL" id="KAG2571147.1"/>
    </source>
</evidence>
<dbReference type="AlphaFoldDB" id="A0A8T0Q8C6"/>
<dbReference type="Proteomes" id="UP000823388">
    <property type="component" value="Chromosome 7K"/>
</dbReference>
<proteinExistence type="predicted"/>
<accession>A0A8T0Q8C6</accession>
<feature type="region of interest" description="Disordered" evidence="1">
    <location>
        <begin position="1"/>
        <end position="58"/>
    </location>
</feature>
<sequence length="136" mass="14539">MHCARDGTGRRPLRRPPDSRVPSRAQHPRRWPPLPACSSHRTAPARAAASPRRRYCPRWPARRNSLPSGCSRALAAAQAAAAASAGSQQACVPPRPPLPLACVPTARLLALAARGAPRRSCSRTKKLDWMGDGSVG</sequence>
<dbReference type="EMBL" id="CM029049">
    <property type="protein sequence ID" value="KAG2571147.1"/>
    <property type="molecule type" value="Genomic_DNA"/>
</dbReference>
<evidence type="ECO:0000313" key="3">
    <source>
        <dbReference type="Proteomes" id="UP000823388"/>
    </source>
</evidence>
<name>A0A8T0Q8C6_PANVG</name>
<protein>
    <submittedName>
        <fullName evidence="2">Uncharacterized protein</fullName>
    </submittedName>
</protein>
<gene>
    <name evidence="2" type="ORF">PVAP13_7KG057729</name>
</gene>